<proteinExistence type="predicted"/>
<protein>
    <recommendedName>
        <fullName evidence="4">Glycoside hydrolase family 2 protein</fullName>
    </recommendedName>
</protein>
<dbReference type="STRING" id="857342.A0A2T3AYR9"/>
<dbReference type="CDD" id="cd03143">
    <property type="entry name" value="A4_beta-galactosidase_middle_domain"/>
    <property type="match status" value="1"/>
</dbReference>
<dbReference type="OrthoDB" id="2579248at2759"/>
<evidence type="ECO:0000256" key="1">
    <source>
        <dbReference type="SAM" id="MobiDB-lite"/>
    </source>
</evidence>
<evidence type="ECO:0000313" key="2">
    <source>
        <dbReference type="EMBL" id="PSS15203.1"/>
    </source>
</evidence>
<dbReference type="GeneID" id="36576905"/>
<organism evidence="2 3">
    <name type="scientific">Amorphotheca resinae ATCC 22711</name>
    <dbReference type="NCBI Taxonomy" id="857342"/>
    <lineage>
        <taxon>Eukaryota</taxon>
        <taxon>Fungi</taxon>
        <taxon>Dikarya</taxon>
        <taxon>Ascomycota</taxon>
        <taxon>Pezizomycotina</taxon>
        <taxon>Leotiomycetes</taxon>
        <taxon>Helotiales</taxon>
        <taxon>Amorphothecaceae</taxon>
        <taxon>Amorphotheca</taxon>
    </lineage>
</organism>
<dbReference type="RefSeq" id="XP_024719802.1">
    <property type="nucleotide sequence ID" value="XM_024868824.1"/>
</dbReference>
<dbReference type="PANTHER" id="PTHR36848:SF2">
    <property type="entry name" value="SECRETED PROTEIN"/>
    <property type="match status" value="1"/>
</dbReference>
<dbReference type="InParanoid" id="A0A2T3AYR9"/>
<gene>
    <name evidence="2" type="ORF">M430DRAFT_59833</name>
</gene>
<sequence>MLFKNPTSEYRGCPFWAWNTKLDEGQLLRQIDCFAEMGMGGFHMHSRTGLDTGYMGNEYMNMIRSCVEYAESKGLLACLYDDDRWPSGSSGGRVVKDNPQFKAKHIVFTPRFRGSDDPDSESAHLLAAYVIDLDENGCLKSSRMLKDIDVHESDSQLWLAYVETNGGSPWFNGETYVDTLSKEAIGHFIDITHEVYKENVGDKFGITVPCIFTDEPQFGNIKNQLSNPRGDNDVVFPWTSDLAETFQEKYSLDLIEHLPEIVWNLPDGKPSVIRYRYHDHTCERFVSAFMDQLSGWCRKNNLLLNGHMMEEPSLHSQTCALGEAMRCYRSMDMPGMDLLADWVEYNTAKQVSSVARQNGLRGAMSELYGVTHWYFTFEGHKGCGDWQAALGITFRVHHLTWVSMAGEGKRDYPASIGYQSPWYKEYGYIEDHFARVGVAMTRGRALTRVGVIHPIESYWLSFGPNESGHELGFRDRAFSDLTNWLLHGLIDFDFISESLLPGQVGRQRPGKLSVGHCEYDVVILPHLQTIRSTTLEILRAFSKSGGKVIIAGSSPGLVDAKVPPTSPTIENSENVFWSNQSIIRAIEGYRDLRVTIRGSLAEDKFLYQMRQDGDKRFVFICNRDRNSSFQTTVQLKGVWDVEKMDTFSGEQIQMDSSVNKGWTVFPYKFEGCASLLLRLSPSTSTAIRLFRPPVSGQYFNVASKIQLEGVQLSELNVLMLDYAEYKVDDEDWSPRTEVLKIDNIIRRRFQLPLKGAQFKQPWAVPSSERAPRGQLTLRFTLHSEFTFTESSMLALEDGGKIGIWVNDIPIPRPSSAGQNTPSWWVDEDIKTVPIPHYLIHKGRNTVTLSFPFGILTNVERIYLLGNFYVSLQGNSAILQPFDPKKLTWGDITTQGLPFYVGNIIYKCSFSVPCLPKPSTSKVSLHVPDFSSPVLSVADVRSRKQIGRIALQPRTLEMGKWKEGQQKIEITAFGNRYNSFGHVHVTAWAANEYCSPDTWRTEGDRWTDDYNVKPIGVLECPTVVLEISKKPDDDESDKSDEHDWEIIGSMEDTQL</sequence>
<dbReference type="Gene3D" id="3.40.50.880">
    <property type="match status" value="1"/>
</dbReference>
<dbReference type="InterPro" id="IPR029062">
    <property type="entry name" value="Class_I_gatase-like"/>
</dbReference>
<feature type="region of interest" description="Disordered" evidence="1">
    <location>
        <begin position="1027"/>
        <end position="1054"/>
    </location>
</feature>
<evidence type="ECO:0000313" key="3">
    <source>
        <dbReference type="Proteomes" id="UP000241818"/>
    </source>
</evidence>
<dbReference type="Proteomes" id="UP000241818">
    <property type="component" value="Unassembled WGS sequence"/>
</dbReference>
<accession>A0A2T3AYR9</accession>
<evidence type="ECO:0008006" key="4">
    <source>
        <dbReference type="Google" id="ProtNLM"/>
    </source>
</evidence>
<dbReference type="EMBL" id="KZ679013">
    <property type="protein sequence ID" value="PSS15203.1"/>
    <property type="molecule type" value="Genomic_DNA"/>
</dbReference>
<name>A0A2T3AYR9_AMORE</name>
<keyword evidence="3" id="KW-1185">Reference proteome</keyword>
<dbReference type="AlphaFoldDB" id="A0A2T3AYR9"/>
<reference evidence="2 3" key="1">
    <citation type="journal article" date="2018" name="New Phytol.">
        <title>Comparative genomics and transcriptomics depict ericoid mycorrhizal fungi as versatile saprotrophs and plant mutualists.</title>
        <authorList>
            <person name="Martino E."/>
            <person name="Morin E."/>
            <person name="Grelet G.A."/>
            <person name="Kuo A."/>
            <person name="Kohler A."/>
            <person name="Daghino S."/>
            <person name="Barry K.W."/>
            <person name="Cichocki N."/>
            <person name="Clum A."/>
            <person name="Dockter R.B."/>
            <person name="Hainaut M."/>
            <person name="Kuo R.C."/>
            <person name="LaButti K."/>
            <person name="Lindahl B.D."/>
            <person name="Lindquist E.A."/>
            <person name="Lipzen A."/>
            <person name="Khouja H.R."/>
            <person name="Magnuson J."/>
            <person name="Murat C."/>
            <person name="Ohm R.A."/>
            <person name="Singer S.W."/>
            <person name="Spatafora J.W."/>
            <person name="Wang M."/>
            <person name="Veneault-Fourrey C."/>
            <person name="Henrissat B."/>
            <person name="Grigoriev I.V."/>
            <person name="Martin F.M."/>
            <person name="Perotto S."/>
        </authorList>
    </citation>
    <scope>NUCLEOTIDE SEQUENCE [LARGE SCALE GENOMIC DNA]</scope>
    <source>
        <strain evidence="2 3">ATCC 22711</strain>
    </source>
</reference>
<dbReference type="PANTHER" id="PTHR36848">
    <property type="entry name" value="DNA-BINDING PROTEIN (PUTATIVE SECRETED PROTEIN)-RELATED"/>
    <property type="match status" value="1"/>
</dbReference>
<dbReference type="InterPro" id="IPR053161">
    <property type="entry name" value="Ulvan_degrading_GH"/>
</dbReference>